<evidence type="ECO:0000313" key="2">
    <source>
        <dbReference type="EMBL" id="ACG29661.1"/>
    </source>
</evidence>
<evidence type="ECO:0000256" key="1">
    <source>
        <dbReference type="SAM" id="MobiDB-lite"/>
    </source>
</evidence>
<reference evidence="2" key="1">
    <citation type="journal article" date="2009" name="Plant Mol. Biol.">
        <title>Insights into corn genes derived from large-scale cDNA sequencing.</title>
        <authorList>
            <person name="Alexandrov N.N."/>
            <person name="Brover V.V."/>
            <person name="Freidin S."/>
            <person name="Troukhan M.E."/>
            <person name="Tatarinova T.V."/>
            <person name="Zhang H."/>
            <person name="Swaller T.J."/>
            <person name="Lu Y.P."/>
            <person name="Bouck J."/>
            <person name="Flavell R.B."/>
            <person name="Feldmann K.A."/>
        </authorList>
    </citation>
    <scope>NUCLEOTIDE SEQUENCE</scope>
</reference>
<accession>B6SXS8</accession>
<proteinExistence type="evidence at transcript level"/>
<feature type="compositionally biased region" description="Low complexity" evidence="1">
    <location>
        <begin position="59"/>
        <end position="68"/>
    </location>
</feature>
<protein>
    <submittedName>
        <fullName evidence="2">Uncharacterized protein</fullName>
    </submittedName>
</protein>
<feature type="region of interest" description="Disordered" evidence="1">
    <location>
        <begin position="54"/>
        <end position="94"/>
    </location>
</feature>
<sequence length="94" mass="10267">MALCSPVRPKRWACAPLPLCPPTTLPYHLLAGSRRPTFFSLLGSRSWSSLPLPWPPLSSPSGPSSTSRKLPAMRPRSLRTAATGRARPRHFAPP</sequence>
<dbReference type="AlphaFoldDB" id="B6SXS8"/>
<dbReference type="EMBL" id="EU957543">
    <property type="protein sequence ID" value="ACG29661.1"/>
    <property type="molecule type" value="mRNA"/>
</dbReference>
<name>B6SXS8_MAIZE</name>
<organism evidence="2">
    <name type="scientific">Zea mays</name>
    <name type="common">Maize</name>
    <dbReference type="NCBI Taxonomy" id="4577"/>
    <lineage>
        <taxon>Eukaryota</taxon>
        <taxon>Viridiplantae</taxon>
        <taxon>Streptophyta</taxon>
        <taxon>Embryophyta</taxon>
        <taxon>Tracheophyta</taxon>
        <taxon>Spermatophyta</taxon>
        <taxon>Magnoliopsida</taxon>
        <taxon>Liliopsida</taxon>
        <taxon>Poales</taxon>
        <taxon>Poaceae</taxon>
        <taxon>PACMAD clade</taxon>
        <taxon>Panicoideae</taxon>
        <taxon>Andropogonodae</taxon>
        <taxon>Andropogoneae</taxon>
        <taxon>Tripsacinae</taxon>
        <taxon>Zea</taxon>
    </lineage>
</organism>